<evidence type="ECO:0000313" key="3">
    <source>
        <dbReference type="Proteomes" id="UP000010290"/>
    </source>
</evidence>
<name>K8WV74_9GAMM</name>
<reference evidence="2 3" key="1">
    <citation type="journal article" date="2012" name="BMC Genomics">
        <title>Comparative genomics of bacteria in the genus Providencia isolated from wild Drosophila melanogaster.</title>
        <authorList>
            <person name="Galac M.R."/>
            <person name="Lazzaro B.P."/>
        </authorList>
    </citation>
    <scope>NUCLEOTIDE SEQUENCE [LARGE SCALE GENOMIC DNA]</scope>
    <source>
        <strain evidence="2 3">DSM 19967</strain>
    </source>
</reference>
<organism evidence="2 3">
    <name type="scientific">Providencia sneebia DSM 19967</name>
    <dbReference type="NCBI Taxonomy" id="1141660"/>
    <lineage>
        <taxon>Bacteria</taxon>
        <taxon>Pseudomonadati</taxon>
        <taxon>Pseudomonadota</taxon>
        <taxon>Gammaproteobacteria</taxon>
        <taxon>Enterobacterales</taxon>
        <taxon>Morganellaceae</taxon>
        <taxon>Providencia</taxon>
    </lineage>
</organism>
<evidence type="ECO:0000256" key="1">
    <source>
        <dbReference type="SAM" id="SignalP"/>
    </source>
</evidence>
<dbReference type="PATRIC" id="fig|1141660.3.peg.274"/>
<dbReference type="HOGENOM" id="CLU_1137270_0_0_6"/>
<feature type="chain" id="PRO_5003921602" evidence="1">
    <location>
        <begin position="19"/>
        <end position="244"/>
    </location>
</feature>
<accession>K8WV74</accession>
<dbReference type="OrthoDB" id="6539618at2"/>
<evidence type="ECO:0000313" key="2">
    <source>
        <dbReference type="EMBL" id="EKT61317.1"/>
    </source>
</evidence>
<protein>
    <submittedName>
        <fullName evidence="2">Uncharacterized protein</fullName>
    </submittedName>
</protein>
<proteinExistence type="predicted"/>
<feature type="signal peptide" evidence="1">
    <location>
        <begin position="1"/>
        <end position="18"/>
    </location>
</feature>
<sequence length="244" mass="27609">MNKFLWVTVLLLPVYSMAANVDKVTKQEIKRIKEIPEIKQLDCASFDTSSVTLDKNKSVLLVESVFKTNKIRNDSKILCDIDSDYGTNSYKISFKETFVIDGVPVGLQHTDGSGIVGKEYSDSKTWLTACKTDAMTDEYTCAIMKDDLVIIKSKDGYKVVVGTKHFPGKTALIRLDKNKPTESSEKGQYSHQQSAQLINDMANAKTVTTRFIQWPYEKYVDSTMDMTNFNVAKKVLDLIYEKHN</sequence>
<dbReference type="AlphaFoldDB" id="K8WV74"/>
<keyword evidence="1" id="KW-0732">Signal</keyword>
<keyword evidence="3" id="KW-1185">Reference proteome</keyword>
<dbReference type="EMBL" id="AKKN01000002">
    <property type="protein sequence ID" value="EKT61317.1"/>
    <property type="molecule type" value="Genomic_DNA"/>
</dbReference>
<gene>
    <name evidence="2" type="ORF">OO7_01391</name>
</gene>
<comment type="caution">
    <text evidence="2">The sequence shown here is derived from an EMBL/GenBank/DDBJ whole genome shotgun (WGS) entry which is preliminary data.</text>
</comment>
<dbReference type="RefSeq" id="WP_008914170.1">
    <property type="nucleotide sequence ID" value="NZ_CM001773.1"/>
</dbReference>
<dbReference type="Proteomes" id="UP000010290">
    <property type="component" value="Chromosome"/>
</dbReference>